<dbReference type="NCBIfam" id="TIGR00034">
    <property type="entry name" value="aroFGH"/>
    <property type="match status" value="1"/>
</dbReference>
<dbReference type="GO" id="GO:0003849">
    <property type="term" value="F:3-deoxy-7-phosphoheptulonate synthase activity"/>
    <property type="evidence" value="ECO:0007669"/>
    <property type="project" value="UniProtKB-EC"/>
</dbReference>
<comment type="pathway">
    <text evidence="3">Metabolic intermediate biosynthesis; chorismate biosynthesis; chorismate from D-erythrose 4-phosphate and phosphoenolpyruvate: step 1/7.</text>
</comment>
<organism evidence="20 21">
    <name type="scientific">Metarhizium humberi</name>
    <dbReference type="NCBI Taxonomy" id="2596975"/>
    <lineage>
        <taxon>Eukaryota</taxon>
        <taxon>Fungi</taxon>
        <taxon>Dikarya</taxon>
        <taxon>Ascomycota</taxon>
        <taxon>Pezizomycotina</taxon>
        <taxon>Sordariomycetes</taxon>
        <taxon>Hypocreomycetidae</taxon>
        <taxon>Hypocreales</taxon>
        <taxon>Clavicipitaceae</taxon>
        <taxon>Metarhizium</taxon>
    </lineage>
</organism>
<keyword evidence="7" id="KW-0028">Amino-acid biosynthesis</keyword>
<evidence type="ECO:0000256" key="1">
    <source>
        <dbReference type="ARBA" id="ARBA00003726"/>
    </source>
</evidence>
<evidence type="ECO:0000259" key="19">
    <source>
        <dbReference type="Pfam" id="PF00793"/>
    </source>
</evidence>
<proteinExistence type="inferred from homology"/>
<feature type="compositionally biased region" description="Basic and acidic residues" evidence="18">
    <location>
        <begin position="519"/>
        <end position="535"/>
    </location>
</feature>
<dbReference type="GO" id="GO:0008652">
    <property type="term" value="P:amino acid biosynthetic process"/>
    <property type="evidence" value="ECO:0007669"/>
    <property type="project" value="UniProtKB-KW"/>
</dbReference>
<feature type="domain" description="DAHP synthetase I/KDSA" evidence="19">
    <location>
        <begin position="51"/>
        <end position="347"/>
    </location>
</feature>
<dbReference type="SUPFAM" id="SSF51569">
    <property type="entry name" value="Aldolase"/>
    <property type="match status" value="1"/>
</dbReference>
<evidence type="ECO:0000256" key="14">
    <source>
        <dbReference type="ARBA" id="ARBA00031349"/>
    </source>
</evidence>
<dbReference type="PANTHER" id="PTHR21225">
    <property type="entry name" value="PHOSPHO-2-DEHYDRO-3-DEOXYHEPTONATE ALDOLASE DAHP SYNTHETASE"/>
    <property type="match status" value="1"/>
</dbReference>
<evidence type="ECO:0000256" key="17">
    <source>
        <dbReference type="ARBA" id="ARBA00047508"/>
    </source>
</evidence>
<dbReference type="Gene3D" id="3.20.20.70">
    <property type="entry name" value="Aldolase class I"/>
    <property type="match status" value="1"/>
</dbReference>
<dbReference type="Pfam" id="PF00793">
    <property type="entry name" value="DAHP_synth_1"/>
    <property type="match status" value="1"/>
</dbReference>
<evidence type="ECO:0000256" key="3">
    <source>
        <dbReference type="ARBA" id="ARBA00004688"/>
    </source>
</evidence>
<dbReference type="AlphaFoldDB" id="A0A9P8MJC6"/>
<comment type="subcellular location">
    <subcellularLocation>
        <location evidence="2">Mitochondrion</location>
    </subcellularLocation>
</comment>
<accession>A0A9P8MJC6</accession>
<comment type="catalytic activity">
    <reaction evidence="17">
        <text>D-erythrose 4-phosphate + phosphoenolpyruvate + H2O = 7-phospho-2-dehydro-3-deoxy-D-arabino-heptonate + phosphate</text>
        <dbReference type="Rhea" id="RHEA:14717"/>
        <dbReference type="ChEBI" id="CHEBI:15377"/>
        <dbReference type="ChEBI" id="CHEBI:16897"/>
        <dbReference type="ChEBI" id="CHEBI:43474"/>
        <dbReference type="ChEBI" id="CHEBI:58394"/>
        <dbReference type="ChEBI" id="CHEBI:58702"/>
        <dbReference type="EC" id="2.5.1.54"/>
    </reaction>
</comment>
<dbReference type="InterPro" id="IPR018305">
    <property type="entry name" value="Ribosomal_m50"/>
</dbReference>
<dbReference type="NCBIfam" id="NF009395">
    <property type="entry name" value="PRK12755.1"/>
    <property type="match status" value="1"/>
</dbReference>
<keyword evidence="10" id="KW-0496">Mitochondrion</keyword>
<dbReference type="Pfam" id="PF10501">
    <property type="entry name" value="Ribosomal_L50"/>
    <property type="match status" value="1"/>
</dbReference>
<feature type="region of interest" description="Disordered" evidence="18">
    <location>
        <begin position="518"/>
        <end position="585"/>
    </location>
</feature>
<dbReference type="FunFam" id="3.20.20.70:FF:000005">
    <property type="entry name" value="Phospho-2-dehydro-3-deoxyheptonate aldolase"/>
    <property type="match status" value="1"/>
</dbReference>
<feature type="region of interest" description="Disordered" evidence="18">
    <location>
        <begin position="395"/>
        <end position="414"/>
    </location>
</feature>
<dbReference type="InterPro" id="IPR013785">
    <property type="entry name" value="Aldolase_TIM"/>
</dbReference>
<dbReference type="GO" id="GO:0009073">
    <property type="term" value="P:aromatic amino acid family biosynthetic process"/>
    <property type="evidence" value="ECO:0007669"/>
    <property type="project" value="UniProtKB-KW"/>
</dbReference>
<keyword evidence="12" id="KW-0687">Ribonucleoprotein</keyword>
<keyword evidence="21" id="KW-1185">Reference proteome</keyword>
<keyword evidence="8" id="KW-0808">Transferase</keyword>
<evidence type="ECO:0000256" key="2">
    <source>
        <dbReference type="ARBA" id="ARBA00004173"/>
    </source>
</evidence>
<name>A0A9P8MJC6_9HYPO</name>
<dbReference type="PANTHER" id="PTHR21225:SF12">
    <property type="entry name" value="PHOSPHO-2-DEHYDRO-3-DEOXYHEPTONATE ALDOLASE, TYROSINE-INHIBITED"/>
    <property type="match status" value="1"/>
</dbReference>
<dbReference type="GO" id="GO:0005739">
    <property type="term" value="C:mitochondrion"/>
    <property type="evidence" value="ECO:0007669"/>
    <property type="project" value="UniProtKB-SubCell"/>
</dbReference>
<comment type="caution">
    <text evidence="20">The sequence shown here is derived from an EMBL/GenBank/DDBJ whole genome shotgun (WGS) entry which is preliminary data.</text>
</comment>
<evidence type="ECO:0000256" key="5">
    <source>
        <dbReference type="ARBA" id="ARBA00008860"/>
    </source>
</evidence>
<evidence type="ECO:0000256" key="16">
    <source>
        <dbReference type="ARBA" id="ARBA00035183"/>
    </source>
</evidence>
<dbReference type="GO" id="GO:0005840">
    <property type="term" value="C:ribosome"/>
    <property type="evidence" value="ECO:0007669"/>
    <property type="project" value="UniProtKB-KW"/>
</dbReference>
<dbReference type="EC" id="2.5.1.54" evidence="6"/>
<evidence type="ECO:0000313" key="21">
    <source>
        <dbReference type="Proteomes" id="UP000764110"/>
    </source>
</evidence>
<evidence type="ECO:0000256" key="7">
    <source>
        <dbReference type="ARBA" id="ARBA00022605"/>
    </source>
</evidence>
<comment type="similarity">
    <text evidence="5">Belongs to the mitochondrion-specific ribosomal protein mL50 family.</text>
</comment>
<keyword evidence="11" id="KW-0057">Aromatic amino acid biosynthesis</keyword>
<comment type="function">
    <text evidence="1">Stereospecific condensation of phosphoenolpyruvate (PEP) and D-erythrose-4-phosphate (E4P) giving rise to 3-deoxy-D-arabino-heptulosonate-7-phosphate (DAHP).</text>
</comment>
<evidence type="ECO:0000256" key="10">
    <source>
        <dbReference type="ARBA" id="ARBA00023128"/>
    </source>
</evidence>
<keyword evidence="9" id="KW-0689">Ribosomal protein</keyword>
<evidence type="ECO:0000256" key="9">
    <source>
        <dbReference type="ARBA" id="ARBA00022980"/>
    </source>
</evidence>
<dbReference type="GO" id="GO:1990904">
    <property type="term" value="C:ribonucleoprotein complex"/>
    <property type="evidence" value="ECO:0007669"/>
    <property type="project" value="UniProtKB-KW"/>
</dbReference>
<evidence type="ECO:0000256" key="4">
    <source>
        <dbReference type="ARBA" id="ARBA00007985"/>
    </source>
</evidence>
<sequence length="845" mass="91904">MPALDLQQPLAADDTRILGQDPLIPPALLTSELPMTDSAVRTVIKGRNDAADIVTGHSDRLLVVVGPCSIHDPAAAHEYAARLKALSEKLADDLCIVMRAYLEKPRTTVGWKGLINDPDIDSSFQINKGLRVSRQLFVDLTSNGMPIASEMLDTISPQFLADCISVGAIGARTTESQLHRELASGLSFPVGFKNGTDGNLGVAIDAIGAAAAKHHFMGVTKQGLAAITRTKGNEHGFVILRGGSRGPNFDKENVQAAKKSLSDKSQKLAIMIDCSHGNSQKNHNNQPKVAKVVADQLREGERAIIGVMIESNINEGNQKVPPEGPSGLKKGVSITDACINWDDTITVLEDLAAAVRTRREINGRSANGHAKLPPLAAHWRIAYVLSGHGPLAPYFDDTLESSPPKKANGSEDEAPDNDLVLVTVSLEAHGDDILLLCLFAEIDSLAEAERLAQPRSLWIEGSGLDLDLHLSNSWPGLGASTATTANHVQNNAYAETRVFAIGDSDTLVSVQSTLRRMPSRLDDGGRRKQEYRMEPEDPSNLPEEALEFQPRTDKTPAAVLESRLTLPPKRTEAASEKELTSSDPTYVPATEAEGLEEIGALNTWWDQGGHWGEESEFRGFGSAEKVVDKDVVEVYLRQAVVEALALRETGAFSQWATKKWREGPRSELDQVLAAEIQVHGSQASLKGDVAAIAQNLTAESDEMEATERIRPEEAREMLKTWDASWKSLVLDDQLKFALRKRLYQLTGTLVADAKLGAAHTVRHILTLAAKKPQPKKLAELLETRSDVQELANVKVHSRKIGPIDKETALGRWKVIEEELTKRGLPVTGTAGMSKNKERDWISGKI</sequence>
<evidence type="ECO:0000313" key="20">
    <source>
        <dbReference type="EMBL" id="KAH0601438.1"/>
    </source>
</evidence>
<dbReference type="InterPro" id="IPR006218">
    <property type="entry name" value="DAHP1/KDSA"/>
</dbReference>
<dbReference type="InterPro" id="IPR006219">
    <property type="entry name" value="DAHP_synth_1"/>
</dbReference>
<evidence type="ECO:0000256" key="8">
    <source>
        <dbReference type="ARBA" id="ARBA00022679"/>
    </source>
</evidence>
<dbReference type="Proteomes" id="UP000764110">
    <property type="component" value="Unassembled WGS sequence"/>
</dbReference>
<evidence type="ECO:0000256" key="13">
    <source>
        <dbReference type="ARBA" id="ARBA00031111"/>
    </source>
</evidence>
<comment type="similarity">
    <text evidence="4">Belongs to the class-I DAHP synthase family.</text>
</comment>
<feature type="compositionally biased region" description="Basic and acidic residues" evidence="18">
    <location>
        <begin position="569"/>
        <end position="580"/>
    </location>
</feature>
<evidence type="ECO:0000256" key="18">
    <source>
        <dbReference type="SAM" id="MobiDB-lite"/>
    </source>
</evidence>
<gene>
    <name evidence="20" type="ORF">MHUMG1_00313</name>
</gene>
<reference evidence="20 21" key="1">
    <citation type="submission" date="2020-07" db="EMBL/GenBank/DDBJ databases">
        <title>Metarhizium humberi genome.</title>
        <authorList>
            <person name="Lysoe E."/>
        </authorList>
    </citation>
    <scope>NUCLEOTIDE SEQUENCE [LARGE SCALE GENOMIC DNA]</scope>
    <source>
        <strain evidence="20 21">ESALQ1638</strain>
    </source>
</reference>
<evidence type="ECO:0000256" key="11">
    <source>
        <dbReference type="ARBA" id="ARBA00023141"/>
    </source>
</evidence>
<evidence type="ECO:0000256" key="12">
    <source>
        <dbReference type="ARBA" id="ARBA00023274"/>
    </source>
</evidence>
<evidence type="ECO:0000256" key="6">
    <source>
        <dbReference type="ARBA" id="ARBA00012694"/>
    </source>
</evidence>
<protein>
    <recommendedName>
        <fullName evidence="16">Large ribosomal subunit protein mL50</fullName>
        <ecNumber evidence="6">2.5.1.54</ecNumber>
    </recommendedName>
    <alternativeName>
        <fullName evidence="15">3-deoxy-D-arabino-heptulosonate 7-phosphate synthase</fullName>
    </alternativeName>
    <alternativeName>
        <fullName evidence="14">DAHP synthase</fullName>
    </alternativeName>
    <alternativeName>
        <fullName evidence="13">Phospho-2-keto-3-deoxyheptonate aldolase</fullName>
    </alternativeName>
</protein>
<evidence type="ECO:0000256" key="15">
    <source>
        <dbReference type="ARBA" id="ARBA00032193"/>
    </source>
</evidence>
<dbReference type="EMBL" id="JACEFI010000001">
    <property type="protein sequence ID" value="KAH0601438.1"/>
    <property type="molecule type" value="Genomic_DNA"/>
</dbReference>